<dbReference type="AlphaFoldDB" id="A0A9P5Y1W2"/>
<dbReference type="EMBL" id="MU150293">
    <property type="protein sequence ID" value="KAF9460815.1"/>
    <property type="molecule type" value="Genomic_DNA"/>
</dbReference>
<comment type="caution">
    <text evidence="1">The sequence shown here is derived from an EMBL/GenBank/DDBJ whole genome shotgun (WGS) entry which is preliminary data.</text>
</comment>
<gene>
    <name evidence="1" type="ORF">BDZ94DRAFT_1311172</name>
</gene>
<protein>
    <submittedName>
        <fullName evidence="1">Uncharacterized protein</fullName>
    </submittedName>
</protein>
<keyword evidence="2" id="KW-1185">Reference proteome</keyword>
<evidence type="ECO:0000313" key="2">
    <source>
        <dbReference type="Proteomes" id="UP000807353"/>
    </source>
</evidence>
<reference evidence="1" key="1">
    <citation type="submission" date="2020-11" db="EMBL/GenBank/DDBJ databases">
        <authorList>
            <consortium name="DOE Joint Genome Institute"/>
            <person name="Ahrendt S."/>
            <person name="Riley R."/>
            <person name="Andreopoulos W."/>
            <person name="Labutti K."/>
            <person name="Pangilinan J."/>
            <person name="Ruiz-Duenas F.J."/>
            <person name="Barrasa J.M."/>
            <person name="Sanchez-Garcia M."/>
            <person name="Camarero S."/>
            <person name="Miyauchi S."/>
            <person name="Serrano A."/>
            <person name="Linde D."/>
            <person name="Babiker R."/>
            <person name="Drula E."/>
            <person name="Ayuso-Fernandez I."/>
            <person name="Pacheco R."/>
            <person name="Padilla G."/>
            <person name="Ferreira P."/>
            <person name="Barriuso J."/>
            <person name="Kellner H."/>
            <person name="Castanera R."/>
            <person name="Alfaro M."/>
            <person name="Ramirez L."/>
            <person name="Pisabarro A.G."/>
            <person name="Kuo A."/>
            <person name="Tritt A."/>
            <person name="Lipzen A."/>
            <person name="He G."/>
            <person name="Yan M."/>
            <person name="Ng V."/>
            <person name="Cullen D."/>
            <person name="Martin F."/>
            <person name="Rosso M.-N."/>
            <person name="Henrissat B."/>
            <person name="Hibbett D."/>
            <person name="Martinez A.T."/>
            <person name="Grigoriev I.V."/>
        </authorList>
    </citation>
    <scope>NUCLEOTIDE SEQUENCE</scope>
    <source>
        <strain evidence="1">CBS 247.69</strain>
    </source>
</reference>
<dbReference type="OrthoDB" id="3269456at2759"/>
<sequence>MDLHYDNVEARKTLECIVEECITSSPKQLHLLCYNQSDGAGANAHTIFTKKPAAWKLASPMDDDNNMSEELVLWIQGVLCEKDLPPICQPTFIEPRRRRYIKQSISVTGFGATFFQACVDSTRAVHTTFAQIFPEDKLEPWQPNEYHEHPAFEFGNRYFTHRNNATRDEIIPFKDSIDPHHLLKNSMGNDYIHTQENNVEYFECYNGVDGSKYKNVNPVIFRIGDIVEVQFSFIAISIRGGAYKILNVLRALTLLDSKPRIEAEIRRSQATHHPIRTIALKMKRQVGYLDDEEEGARKKVAKMTIND</sequence>
<proteinExistence type="predicted"/>
<evidence type="ECO:0000313" key="1">
    <source>
        <dbReference type="EMBL" id="KAF9460815.1"/>
    </source>
</evidence>
<accession>A0A9P5Y1W2</accession>
<dbReference type="Proteomes" id="UP000807353">
    <property type="component" value="Unassembled WGS sequence"/>
</dbReference>
<name>A0A9P5Y1W2_9AGAR</name>
<organism evidence="1 2">
    <name type="scientific">Collybia nuda</name>
    <dbReference type="NCBI Taxonomy" id="64659"/>
    <lineage>
        <taxon>Eukaryota</taxon>
        <taxon>Fungi</taxon>
        <taxon>Dikarya</taxon>
        <taxon>Basidiomycota</taxon>
        <taxon>Agaricomycotina</taxon>
        <taxon>Agaricomycetes</taxon>
        <taxon>Agaricomycetidae</taxon>
        <taxon>Agaricales</taxon>
        <taxon>Tricholomatineae</taxon>
        <taxon>Clitocybaceae</taxon>
        <taxon>Collybia</taxon>
    </lineage>
</organism>